<organism evidence="1 2">
    <name type="scientific">Bosea rubneri</name>
    <dbReference type="NCBI Taxonomy" id="3075434"/>
    <lineage>
        <taxon>Bacteria</taxon>
        <taxon>Pseudomonadati</taxon>
        <taxon>Pseudomonadota</taxon>
        <taxon>Alphaproteobacteria</taxon>
        <taxon>Hyphomicrobiales</taxon>
        <taxon>Boseaceae</taxon>
        <taxon>Bosea</taxon>
    </lineage>
</organism>
<reference evidence="1 2" key="1">
    <citation type="submission" date="2023-09" db="EMBL/GenBank/DDBJ databases">
        <title>Whole genome shotgun sequencing (WGS) of Bosea sp. ZW T0_25, isolated from stored onions (Allium cepa).</title>
        <authorList>
            <person name="Stoll D.A."/>
            <person name="Huch M."/>
        </authorList>
    </citation>
    <scope>NUCLEOTIDE SEQUENCE [LARGE SCALE GENOMIC DNA]</scope>
    <source>
        <strain evidence="1 2">ZW T0_25</strain>
    </source>
</reference>
<accession>A0ABU3SGS9</accession>
<comment type="caution">
    <text evidence="1">The sequence shown here is derived from an EMBL/GenBank/DDBJ whole genome shotgun (WGS) entry which is preliminary data.</text>
</comment>
<keyword evidence="2" id="KW-1185">Reference proteome</keyword>
<dbReference type="InterPro" id="IPR009057">
    <property type="entry name" value="Homeodomain-like_sf"/>
</dbReference>
<protein>
    <recommendedName>
        <fullName evidence="3">Transposase</fullName>
    </recommendedName>
</protein>
<evidence type="ECO:0000313" key="1">
    <source>
        <dbReference type="EMBL" id="MDU0344000.1"/>
    </source>
</evidence>
<name>A0ABU3SGS9_9HYPH</name>
<dbReference type="RefSeq" id="WP_316021692.1">
    <property type="nucleotide sequence ID" value="NZ_JAWDID010000110.1"/>
</dbReference>
<evidence type="ECO:0000313" key="2">
    <source>
        <dbReference type="Proteomes" id="UP001254257"/>
    </source>
</evidence>
<sequence length="121" mass="13692">MIFANRVVAAISGGMSWRPADRFGVSVASAIRWCARNRQRSCPAAKPLGGDRHWARTKVQKDQILALIDERNDITLAELQAHLVEREYCFGIEALSRFCARHGLTWEKGPRTRWSRNAPTS</sequence>
<proteinExistence type="predicted"/>
<gene>
    <name evidence="1" type="ORF">RKE40_29360</name>
</gene>
<dbReference type="Proteomes" id="UP001254257">
    <property type="component" value="Unassembled WGS sequence"/>
</dbReference>
<dbReference type="EMBL" id="JAWDID010000110">
    <property type="protein sequence ID" value="MDU0344000.1"/>
    <property type="molecule type" value="Genomic_DNA"/>
</dbReference>
<evidence type="ECO:0008006" key="3">
    <source>
        <dbReference type="Google" id="ProtNLM"/>
    </source>
</evidence>
<dbReference type="SUPFAM" id="SSF46689">
    <property type="entry name" value="Homeodomain-like"/>
    <property type="match status" value="1"/>
</dbReference>